<gene>
    <name evidence="2" type="ORF">Q5P01_014645</name>
</gene>
<dbReference type="EMBL" id="JAUPFM010000011">
    <property type="protein sequence ID" value="KAK2837433.1"/>
    <property type="molecule type" value="Genomic_DNA"/>
</dbReference>
<comment type="caution">
    <text evidence="2">The sequence shown here is derived from an EMBL/GenBank/DDBJ whole genome shotgun (WGS) entry which is preliminary data.</text>
</comment>
<protein>
    <submittedName>
        <fullName evidence="2">Uncharacterized protein</fullName>
    </submittedName>
</protein>
<organism evidence="2 3">
    <name type="scientific">Channa striata</name>
    <name type="common">Snakehead murrel</name>
    <name type="synonym">Ophicephalus striatus</name>
    <dbReference type="NCBI Taxonomy" id="64152"/>
    <lineage>
        <taxon>Eukaryota</taxon>
        <taxon>Metazoa</taxon>
        <taxon>Chordata</taxon>
        <taxon>Craniata</taxon>
        <taxon>Vertebrata</taxon>
        <taxon>Euteleostomi</taxon>
        <taxon>Actinopterygii</taxon>
        <taxon>Neopterygii</taxon>
        <taxon>Teleostei</taxon>
        <taxon>Neoteleostei</taxon>
        <taxon>Acanthomorphata</taxon>
        <taxon>Anabantaria</taxon>
        <taxon>Anabantiformes</taxon>
        <taxon>Channoidei</taxon>
        <taxon>Channidae</taxon>
        <taxon>Channa</taxon>
    </lineage>
</organism>
<accession>A0AA88MJ51</accession>
<evidence type="ECO:0000313" key="2">
    <source>
        <dbReference type="EMBL" id="KAK2837433.1"/>
    </source>
</evidence>
<name>A0AA88MJ51_CHASR</name>
<proteinExistence type="predicted"/>
<evidence type="ECO:0000313" key="3">
    <source>
        <dbReference type="Proteomes" id="UP001187415"/>
    </source>
</evidence>
<dbReference type="Proteomes" id="UP001187415">
    <property type="component" value="Unassembled WGS sequence"/>
</dbReference>
<sequence length="112" mass="12365">MHRGMVREETRRKRAEKEGGGDAEGGRDEEREETVLNPPSHPRLTPVPVSTLLQKLVSLQLEVVCSSDPLSFGRLSISSSDKDDGDRQAVMEMRPLTVLLCGYESCPLLTSV</sequence>
<keyword evidence="3" id="KW-1185">Reference proteome</keyword>
<feature type="region of interest" description="Disordered" evidence="1">
    <location>
        <begin position="1"/>
        <end position="46"/>
    </location>
</feature>
<evidence type="ECO:0000256" key="1">
    <source>
        <dbReference type="SAM" id="MobiDB-lite"/>
    </source>
</evidence>
<feature type="compositionally biased region" description="Basic and acidic residues" evidence="1">
    <location>
        <begin position="1"/>
        <end position="29"/>
    </location>
</feature>
<reference evidence="2" key="1">
    <citation type="submission" date="2023-07" db="EMBL/GenBank/DDBJ databases">
        <title>Chromosome-level Genome Assembly of Striped Snakehead (Channa striata).</title>
        <authorList>
            <person name="Liu H."/>
        </authorList>
    </citation>
    <scope>NUCLEOTIDE SEQUENCE</scope>
    <source>
        <strain evidence="2">Gz</strain>
        <tissue evidence="2">Muscle</tissue>
    </source>
</reference>
<dbReference type="AlphaFoldDB" id="A0AA88MJ51"/>